<dbReference type="AlphaFoldDB" id="A0A8A7K5P8"/>
<dbReference type="GO" id="GO:0016020">
    <property type="term" value="C:membrane"/>
    <property type="evidence" value="ECO:0007669"/>
    <property type="project" value="InterPro"/>
</dbReference>
<dbReference type="PANTHER" id="PTHR35936">
    <property type="entry name" value="MEMBRANE-BOUND LYTIC MUREIN TRANSGLYCOSYLASE F"/>
    <property type="match status" value="1"/>
</dbReference>
<dbReference type="SMART" id="SM00079">
    <property type="entry name" value="PBPe"/>
    <property type="match status" value="1"/>
</dbReference>
<dbReference type="Proteomes" id="UP000665020">
    <property type="component" value="Chromosome"/>
</dbReference>
<organism evidence="5 6">
    <name type="scientific">Iocasia fonsfrigidae</name>
    <dbReference type="NCBI Taxonomy" id="2682810"/>
    <lineage>
        <taxon>Bacteria</taxon>
        <taxon>Bacillati</taxon>
        <taxon>Bacillota</taxon>
        <taxon>Clostridia</taxon>
        <taxon>Halanaerobiales</taxon>
        <taxon>Halanaerobiaceae</taxon>
        <taxon>Iocasia</taxon>
    </lineage>
</organism>
<evidence type="ECO:0000313" key="5">
    <source>
        <dbReference type="EMBL" id="QTL96490.1"/>
    </source>
</evidence>
<keyword evidence="1 2" id="KW-0732">Signal</keyword>
<dbReference type="CDD" id="cd13624">
    <property type="entry name" value="PBP2_Arg_Lys_His"/>
    <property type="match status" value="1"/>
</dbReference>
<dbReference type="SUPFAM" id="SSF53850">
    <property type="entry name" value="Periplasmic binding protein-like II"/>
    <property type="match status" value="1"/>
</dbReference>
<sequence>MNSKKIFSLILITVLVCAFSGLAFAKTYVVGTSAGFPPFEYVDENGDVVGFDVDLVKAIGELKGFDVEVKDISFDSLPAALKTGNIDMIAAGMTITTEREKVLDFSQPYWTANQSIIVTEDAQEGLTLLFGDHDIGVQTGTTGDIWVTDNIKEKGILTGKVAHYDTFVLVVSDLINGNLDGVVLDTPVAESYAAQKPVKVVAEIVTGEEYGIAVDEGNTELLDLINEGIDELKANGKMDELITKYFK</sequence>
<feature type="signal peptide" evidence="2">
    <location>
        <begin position="1"/>
        <end position="25"/>
    </location>
</feature>
<evidence type="ECO:0000256" key="1">
    <source>
        <dbReference type="ARBA" id="ARBA00022729"/>
    </source>
</evidence>
<dbReference type="GO" id="GO:0015276">
    <property type="term" value="F:ligand-gated monoatomic ion channel activity"/>
    <property type="evidence" value="ECO:0007669"/>
    <property type="project" value="InterPro"/>
</dbReference>
<feature type="chain" id="PRO_5032642460" evidence="2">
    <location>
        <begin position="26"/>
        <end position="247"/>
    </location>
</feature>
<dbReference type="InterPro" id="IPR001320">
    <property type="entry name" value="Iontro_rcpt_C"/>
</dbReference>
<dbReference type="InterPro" id="IPR001638">
    <property type="entry name" value="Solute-binding_3/MltF_N"/>
</dbReference>
<name>A0A8A7K5P8_9FIRM</name>
<feature type="domain" description="Solute-binding protein family 3/N-terminal" evidence="3">
    <location>
        <begin position="27"/>
        <end position="247"/>
    </location>
</feature>
<evidence type="ECO:0000256" key="2">
    <source>
        <dbReference type="SAM" id="SignalP"/>
    </source>
</evidence>
<reference evidence="5" key="1">
    <citation type="submission" date="2019-12" db="EMBL/GenBank/DDBJ databases">
        <authorList>
            <person name="zhang j."/>
            <person name="sun C.M."/>
        </authorList>
    </citation>
    <scope>NUCLEOTIDE SEQUENCE</scope>
    <source>
        <strain evidence="5">NS-1</strain>
    </source>
</reference>
<evidence type="ECO:0000259" key="4">
    <source>
        <dbReference type="SMART" id="SM00079"/>
    </source>
</evidence>
<evidence type="ECO:0000313" key="6">
    <source>
        <dbReference type="Proteomes" id="UP000665020"/>
    </source>
</evidence>
<dbReference type="KEGG" id="ifn:GM661_00145"/>
<dbReference type="EMBL" id="CP046640">
    <property type="protein sequence ID" value="QTL96490.1"/>
    <property type="molecule type" value="Genomic_DNA"/>
</dbReference>
<gene>
    <name evidence="5" type="ORF">GM661_00145</name>
</gene>
<protein>
    <submittedName>
        <fullName evidence="5">Transporter substrate-binding domain-containing protein</fullName>
    </submittedName>
</protein>
<dbReference type="Pfam" id="PF00497">
    <property type="entry name" value="SBP_bac_3"/>
    <property type="match status" value="1"/>
</dbReference>
<feature type="domain" description="Ionotropic glutamate receptor C-terminal" evidence="4">
    <location>
        <begin position="27"/>
        <end position="247"/>
    </location>
</feature>
<dbReference type="RefSeq" id="WP_230868209.1">
    <property type="nucleotide sequence ID" value="NZ_CP046640.1"/>
</dbReference>
<proteinExistence type="predicted"/>
<evidence type="ECO:0000259" key="3">
    <source>
        <dbReference type="SMART" id="SM00062"/>
    </source>
</evidence>
<dbReference type="PANTHER" id="PTHR35936:SF17">
    <property type="entry name" value="ARGININE-BINDING EXTRACELLULAR PROTEIN ARTP"/>
    <property type="match status" value="1"/>
</dbReference>
<accession>A0A8A7K5P8</accession>
<dbReference type="Gene3D" id="3.40.190.10">
    <property type="entry name" value="Periplasmic binding protein-like II"/>
    <property type="match status" value="2"/>
</dbReference>
<dbReference type="SMART" id="SM00062">
    <property type="entry name" value="PBPb"/>
    <property type="match status" value="1"/>
</dbReference>
<keyword evidence="6" id="KW-1185">Reference proteome</keyword>